<dbReference type="NCBIfam" id="TIGR04183">
    <property type="entry name" value="Por_Secre_tail"/>
    <property type="match status" value="1"/>
</dbReference>
<accession>A0A543G2Y3</accession>
<dbReference type="Proteomes" id="UP000320773">
    <property type="component" value="Unassembled WGS sequence"/>
</dbReference>
<reference evidence="4 5" key="1">
    <citation type="submission" date="2019-06" db="EMBL/GenBank/DDBJ databases">
        <title>Genomic Encyclopedia of Archaeal and Bacterial Type Strains, Phase II (KMG-II): from individual species to whole genera.</title>
        <authorList>
            <person name="Goeker M."/>
        </authorList>
    </citation>
    <scope>NUCLEOTIDE SEQUENCE [LARGE SCALE GENOMIC DNA]</scope>
    <source>
        <strain evidence="4 5">DSM 24789</strain>
    </source>
</reference>
<gene>
    <name evidence="4" type="ORF">BC670_1344</name>
</gene>
<dbReference type="AlphaFoldDB" id="A0A543G2Y3"/>
<comment type="caution">
    <text evidence="4">The sequence shown here is derived from an EMBL/GenBank/DDBJ whole genome shotgun (WGS) entry which is preliminary data.</text>
</comment>
<evidence type="ECO:0000256" key="1">
    <source>
        <dbReference type="ARBA" id="ARBA00022729"/>
    </source>
</evidence>
<dbReference type="Pfam" id="PF17164">
    <property type="entry name" value="DUF5122"/>
    <property type="match status" value="4"/>
</dbReference>
<dbReference type="InterPro" id="IPR026444">
    <property type="entry name" value="Secre_tail"/>
</dbReference>
<feature type="domain" description="Secretion system C-terminal sorting" evidence="3">
    <location>
        <begin position="812"/>
        <end position="887"/>
    </location>
</feature>
<evidence type="ECO:0000259" key="3">
    <source>
        <dbReference type="Pfam" id="PF18962"/>
    </source>
</evidence>
<dbReference type="EMBL" id="VFPJ01000001">
    <property type="protein sequence ID" value="TQM40456.1"/>
    <property type="molecule type" value="Genomic_DNA"/>
</dbReference>
<dbReference type="NCBIfam" id="TIGR02608">
    <property type="entry name" value="delta_60_rpt"/>
    <property type="match status" value="9"/>
</dbReference>
<feature type="chain" id="PRO_5021931023" evidence="2">
    <location>
        <begin position="21"/>
        <end position="888"/>
    </location>
</feature>
<protein>
    <submittedName>
        <fullName evidence="4">Putative delta-60 repeat protein/predicted secreted protein (Por secretion system target)</fullName>
    </submittedName>
</protein>
<evidence type="ECO:0000313" key="4">
    <source>
        <dbReference type="EMBL" id="TQM40456.1"/>
    </source>
</evidence>
<organism evidence="4 5">
    <name type="scientific">Flavobacterium branchiophilum</name>
    <dbReference type="NCBI Taxonomy" id="55197"/>
    <lineage>
        <taxon>Bacteria</taxon>
        <taxon>Pseudomonadati</taxon>
        <taxon>Bacteroidota</taxon>
        <taxon>Flavobacteriia</taxon>
        <taxon>Flavobacteriales</taxon>
        <taxon>Flavobacteriaceae</taxon>
        <taxon>Flavobacterium</taxon>
    </lineage>
</organism>
<feature type="signal peptide" evidence="2">
    <location>
        <begin position="1"/>
        <end position="20"/>
    </location>
</feature>
<sequence length="888" mass="97400">MKTLKTLSLLFFAIINNVYAQDSFLDATFGNSGKVIFNKVDDTEQATCLAKQSDGKIIAAGTFITRYNLDGSIDTSFGDNGFVKILPFKYLNENGNIVTNFIKCKITALGVNSDNSLIIAYKPAENIDYFLYNVLKLDANGTIDNSFVYTVPYIYNLNRSVNVIKCLPNDKILIGGGSYSQMGQYSTLFTQLNADGSIDTSFSTDVYFHAGMVSDIQIQSDGKYIIVGNNPIGEMYQSSYCGRINPDGSTDVYFGNLGFISISQFISNEVYNCVIQSDGKIVIFQNSGYWASVPLPNNPNEFIYDVNYLSRYNNNGAIDTTFGNNGRVIKYQSMNNDSRRKVFLDNLQNIYTNYSYNNKTQIDKFDSNGQFLTSYEKGASMVFNTLADVLQTTDGDLYFLATSYLFSDFSLLKTDASLTNNTSFGNNSYANTGFETTTSSNNNNGHVVYNSELQPDGKILVCGKLGSNLIKRFNADGSEDVAFNSISKYTAEAANGYNNSNNYSLALLSSNKIIAGYNYSYYDNQNNYINKTRLFKLNIDGTVDTTFGTNGILEFVSVSGKFTILVQNDNSFFIVCNTKVYKFNADGTPEISFGTNGIATYSQLEYATAILQGNAIYIGGTKNNDFALLKIGASGTVDTTFGTNGIVTTDFSIRNDKITKLLATSDNKIITLGSSTGTNSVTAAAKYNLDGSFDTSFGILGRLLITQNVPVDAVLQTNNEVVFLTNQTTSGSYNDFLLTKLTTTGQIDTAFGNNGIITTDFGFTTGNAKNLLLQPNGQFIATGSNNAILMARYGENLLANETFNALISDIKVYPNPFIDTITIDFNTTTNDATFSLFDLTGKEIKINTIKTQQHNNSVTLQMPQNVTTGCYILQIKTDTATKTVKIIK</sequence>
<dbReference type="Gene3D" id="2.80.10.50">
    <property type="match status" value="5"/>
</dbReference>
<dbReference type="SUPFAM" id="SSF101898">
    <property type="entry name" value="NHL repeat"/>
    <property type="match status" value="1"/>
</dbReference>
<dbReference type="InterPro" id="IPR013431">
    <property type="entry name" value="Delta_60_rpt"/>
</dbReference>
<dbReference type="Pfam" id="PF18962">
    <property type="entry name" value="Por_Secre_tail"/>
    <property type="match status" value="1"/>
</dbReference>
<proteinExistence type="predicted"/>
<evidence type="ECO:0000313" key="5">
    <source>
        <dbReference type="Proteomes" id="UP000320773"/>
    </source>
</evidence>
<name>A0A543G2Y3_9FLAO</name>
<dbReference type="SUPFAM" id="SSF63829">
    <property type="entry name" value="Calcium-dependent phosphotriesterase"/>
    <property type="match status" value="1"/>
</dbReference>
<keyword evidence="1 2" id="KW-0732">Signal</keyword>
<dbReference type="RefSeq" id="WP_089081367.1">
    <property type="nucleotide sequence ID" value="NZ_VFPJ01000001.1"/>
</dbReference>
<evidence type="ECO:0000256" key="2">
    <source>
        <dbReference type="SAM" id="SignalP"/>
    </source>
</evidence>